<feature type="compositionally biased region" description="Basic and acidic residues" evidence="1">
    <location>
        <begin position="258"/>
        <end position="277"/>
    </location>
</feature>
<feature type="compositionally biased region" description="Pro residues" evidence="1">
    <location>
        <begin position="1"/>
        <end position="11"/>
    </location>
</feature>
<feature type="compositionally biased region" description="Basic and acidic residues" evidence="1">
    <location>
        <begin position="290"/>
        <end position="330"/>
    </location>
</feature>
<feature type="compositionally biased region" description="Basic residues" evidence="1">
    <location>
        <begin position="278"/>
        <end position="289"/>
    </location>
</feature>
<feature type="compositionally biased region" description="Basic residues" evidence="1">
    <location>
        <begin position="28"/>
        <end position="40"/>
    </location>
</feature>
<comment type="caution">
    <text evidence="2">The sequence shown here is derived from an EMBL/GenBank/DDBJ whole genome shotgun (WGS) entry which is preliminary data.</text>
</comment>
<dbReference type="STRING" id="56857.A0A200PZY8"/>
<dbReference type="InParanoid" id="A0A200PZY8"/>
<dbReference type="Proteomes" id="UP000195402">
    <property type="component" value="Unassembled WGS sequence"/>
</dbReference>
<gene>
    <name evidence="2" type="ORF">BVC80_8843g11</name>
</gene>
<feature type="region of interest" description="Disordered" evidence="1">
    <location>
        <begin position="1"/>
        <end position="458"/>
    </location>
</feature>
<proteinExistence type="predicted"/>
<feature type="compositionally biased region" description="Basic and acidic residues" evidence="1">
    <location>
        <begin position="12"/>
        <end position="27"/>
    </location>
</feature>
<organism evidence="2 3">
    <name type="scientific">Macleaya cordata</name>
    <name type="common">Five-seeded plume-poppy</name>
    <name type="synonym">Bocconia cordata</name>
    <dbReference type="NCBI Taxonomy" id="56857"/>
    <lineage>
        <taxon>Eukaryota</taxon>
        <taxon>Viridiplantae</taxon>
        <taxon>Streptophyta</taxon>
        <taxon>Embryophyta</taxon>
        <taxon>Tracheophyta</taxon>
        <taxon>Spermatophyta</taxon>
        <taxon>Magnoliopsida</taxon>
        <taxon>Ranunculales</taxon>
        <taxon>Papaveraceae</taxon>
        <taxon>Papaveroideae</taxon>
        <taxon>Macleaya</taxon>
    </lineage>
</organism>
<evidence type="ECO:0000313" key="2">
    <source>
        <dbReference type="EMBL" id="OVA03778.1"/>
    </source>
</evidence>
<dbReference type="AlphaFoldDB" id="A0A200PZY8"/>
<evidence type="ECO:0000313" key="3">
    <source>
        <dbReference type="Proteomes" id="UP000195402"/>
    </source>
</evidence>
<feature type="compositionally biased region" description="Basic and acidic residues" evidence="1">
    <location>
        <begin position="158"/>
        <end position="187"/>
    </location>
</feature>
<dbReference type="FunCoup" id="A0A200PZY8">
    <property type="interactions" value="767"/>
</dbReference>
<feature type="compositionally biased region" description="Polar residues" evidence="1">
    <location>
        <begin position="396"/>
        <end position="413"/>
    </location>
</feature>
<sequence length="570" mass="64594">MSRCFPFPPPGYEKKARTDDDLLTKEKHKEKKHKKEKKDKKREGKEKKDKDRSKDKQKKDRKDKHKDKKDKDRDKDKNKTLDDKSKNSGEKRIEGGIPESYNGGKTSENSQRPVEIKVSKSVEDLGRGIGDEDRRTRNQMVETFNGTNQWRAEGMGRVVEKDYEKRGEGDKKGDDKKADGQRKRDVEGCIGSTMVQNFPRVDQKRVGKDNNNDKKGDDRKASGQRNIDGEGSIENAALQNFTGFDQKRVEGMAGLMVKDAEKGKEKNKSKASDEKLGDKHKKREKKSKGKDKDRDKEKEKEKKKEKLKEKGDLKNNKLDKLTDSSKDRIDTLNIKPPQIPKDSNNGAATEGNFRKRKDLESNGFLHENETRPSKSLKPAFSSQPFTENGRKLEPCQTATQCASDRQGASNNLKVDNKEHKVNGIIEAQTSSVNSTKSSFASLHASENGGASSKPPHPDTKYLSQILSIPKMEEWSDFDDQEWLFNSDNLQPKKPKDGSSGVEEKPQVWAEAVRIESADVCALPAAELQTEPFEKVWQHQGVKMVSRFLLLHSLVILPVFFQVGAYLHDLD</sequence>
<dbReference type="OrthoDB" id="1913135at2759"/>
<feature type="compositionally biased region" description="Basic and acidic residues" evidence="1">
    <location>
        <begin position="69"/>
        <end position="94"/>
    </location>
</feature>
<reference evidence="2 3" key="1">
    <citation type="journal article" date="2017" name="Mol. Plant">
        <title>The Genome of Medicinal Plant Macleaya cordata Provides New Insights into Benzylisoquinoline Alkaloids Metabolism.</title>
        <authorList>
            <person name="Liu X."/>
            <person name="Liu Y."/>
            <person name="Huang P."/>
            <person name="Ma Y."/>
            <person name="Qing Z."/>
            <person name="Tang Q."/>
            <person name="Cao H."/>
            <person name="Cheng P."/>
            <person name="Zheng Y."/>
            <person name="Yuan Z."/>
            <person name="Zhou Y."/>
            <person name="Liu J."/>
            <person name="Tang Z."/>
            <person name="Zhuo Y."/>
            <person name="Zhang Y."/>
            <person name="Yu L."/>
            <person name="Huang J."/>
            <person name="Yang P."/>
            <person name="Peng Q."/>
            <person name="Zhang J."/>
            <person name="Jiang W."/>
            <person name="Zhang Z."/>
            <person name="Lin K."/>
            <person name="Ro D.K."/>
            <person name="Chen X."/>
            <person name="Xiong X."/>
            <person name="Shang Y."/>
            <person name="Huang S."/>
            <person name="Zeng J."/>
        </authorList>
    </citation>
    <scope>NUCLEOTIDE SEQUENCE [LARGE SCALE GENOMIC DNA]</scope>
    <source>
        <strain evidence="3">cv. BLH2017</strain>
        <tissue evidence="2">Root</tissue>
    </source>
</reference>
<feature type="compositionally biased region" description="Basic and acidic residues" evidence="1">
    <location>
        <begin position="201"/>
        <end position="221"/>
    </location>
</feature>
<evidence type="ECO:0000256" key="1">
    <source>
        <dbReference type="SAM" id="MobiDB-lite"/>
    </source>
</evidence>
<name>A0A200PZY8_MACCD</name>
<accession>A0A200PZY8</accession>
<keyword evidence="3" id="KW-1185">Reference proteome</keyword>
<protein>
    <submittedName>
        <fullName evidence="2">Uncharacterized protein</fullName>
    </submittedName>
</protein>
<feature type="compositionally biased region" description="Basic and acidic residues" evidence="1">
    <location>
        <begin position="114"/>
        <end position="136"/>
    </location>
</feature>
<dbReference type="OMA" id="GQRINNI"/>
<feature type="compositionally biased region" description="Polar residues" evidence="1">
    <location>
        <begin position="103"/>
        <end position="112"/>
    </location>
</feature>
<feature type="compositionally biased region" description="Basic and acidic residues" evidence="1">
    <location>
        <begin position="41"/>
        <end position="60"/>
    </location>
</feature>
<feature type="compositionally biased region" description="Polar residues" evidence="1">
    <location>
        <begin position="427"/>
        <end position="440"/>
    </location>
</feature>
<feature type="compositionally biased region" description="Polar residues" evidence="1">
    <location>
        <begin position="138"/>
        <end position="150"/>
    </location>
</feature>
<dbReference type="PANTHER" id="PTHR34660">
    <property type="entry name" value="MYB-LIKE PROTEIN X"/>
    <property type="match status" value="1"/>
</dbReference>
<dbReference type="EMBL" id="MVGT01003535">
    <property type="protein sequence ID" value="OVA03778.1"/>
    <property type="molecule type" value="Genomic_DNA"/>
</dbReference>
<dbReference type="PANTHER" id="PTHR34660:SF3">
    <property type="entry name" value="RRM DOMAIN-CONTAINING PROTEIN"/>
    <property type="match status" value="1"/>
</dbReference>